<evidence type="ECO:0000256" key="6">
    <source>
        <dbReference type="PROSITE-ProRule" id="PRU00076"/>
    </source>
</evidence>
<protein>
    <submittedName>
        <fullName evidence="12">Scavenger receptor cysteine-rich domain superfamily protein</fullName>
    </submittedName>
</protein>
<dbReference type="GO" id="GO:0048666">
    <property type="term" value="P:neuron development"/>
    <property type="evidence" value="ECO:0007669"/>
    <property type="project" value="UniProtKB-ARBA"/>
</dbReference>
<keyword evidence="12" id="KW-0675">Receptor</keyword>
<feature type="signal peptide" evidence="8">
    <location>
        <begin position="1"/>
        <end position="18"/>
    </location>
</feature>
<dbReference type="Gene3D" id="3.10.250.10">
    <property type="entry name" value="SRCR-like domain"/>
    <property type="match status" value="2"/>
</dbReference>
<keyword evidence="11" id="KW-1185">Reference proteome</keyword>
<reference evidence="12" key="1">
    <citation type="submission" date="2025-08" db="UniProtKB">
        <authorList>
            <consortium name="RefSeq"/>
        </authorList>
    </citation>
    <scope>IDENTIFICATION</scope>
    <source>
        <tissue evidence="12">Gonads</tissue>
    </source>
</reference>
<dbReference type="GeneID" id="106151166"/>
<gene>
    <name evidence="12" type="primary">LOC106151166</name>
</gene>
<dbReference type="RefSeq" id="XP_013379727.1">
    <property type="nucleotide sequence ID" value="XM_013524273.1"/>
</dbReference>
<evidence type="ECO:0000313" key="11">
    <source>
        <dbReference type="Proteomes" id="UP000085678"/>
    </source>
</evidence>
<evidence type="ECO:0000256" key="2">
    <source>
        <dbReference type="ARBA" id="ARBA00022729"/>
    </source>
</evidence>
<dbReference type="GO" id="GO:0005886">
    <property type="term" value="C:plasma membrane"/>
    <property type="evidence" value="ECO:0007669"/>
    <property type="project" value="UniProtKB-ARBA"/>
</dbReference>
<feature type="disulfide bond" evidence="7">
    <location>
        <begin position="217"/>
        <end position="278"/>
    </location>
</feature>
<name>A0A1S3H1B2_LINAN</name>
<keyword evidence="5" id="KW-0325">Glycoprotein</keyword>
<evidence type="ECO:0000259" key="9">
    <source>
        <dbReference type="PROSITE" id="PS50026"/>
    </source>
</evidence>
<feature type="domain" description="EGF-like" evidence="9">
    <location>
        <begin position="279"/>
        <end position="315"/>
    </location>
</feature>
<dbReference type="InParanoid" id="A0A1S3H1B2"/>
<dbReference type="Pfam" id="PF00530">
    <property type="entry name" value="SRCR"/>
    <property type="match status" value="2"/>
</dbReference>
<dbReference type="SUPFAM" id="SSF57196">
    <property type="entry name" value="EGF/Laminin"/>
    <property type="match status" value="1"/>
</dbReference>
<dbReference type="SMART" id="SM00202">
    <property type="entry name" value="SR"/>
    <property type="match status" value="2"/>
</dbReference>
<evidence type="ECO:0000256" key="4">
    <source>
        <dbReference type="ARBA" id="ARBA00023157"/>
    </source>
</evidence>
<feature type="disulfide bond" evidence="7">
    <location>
        <begin position="107"/>
        <end position="117"/>
    </location>
</feature>
<keyword evidence="2 8" id="KW-0732">Signal</keyword>
<dbReference type="PROSITE" id="PS01186">
    <property type="entry name" value="EGF_2"/>
    <property type="match status" value="1"/>
</dbReference>
<dbReference type="PANTHER" id="PTHR19331">
    <property type="entry name" value="SCAVENGER RECEPTOR DOMAIN-CONTAINING"/>
    <property type="match status" value="1"/>
</dbReference>
<dbReference type="STRING" id="7574.A0A1S3H1B2"/>
<feature type="disulfide bond" evidence="7">
    <location>
        <begin position="76"/>
        <end position="137"/>
    </location>
</feature>
<dbReference type="OrthoDB" id="5946642at2759"/>
<dbReference type="InterPro" id="IPR001190">
    <property type="entry name" value="SRCR"/>
</dbReference>
<feature type="disulfide bond" evidence="6">
    <location>
        <begin position="305"/>
        <end position="314"/>
    </location>
</feature>
<evidence type="ECO:0000256" key="5">
    <source>
        <dbReference type="ARBA" id="ARBA00023180"/>
    </source>
</evidence>
<dbReference type="PRINTS" id="PR00258">
    <property type="entry name" value="SPERACTRCPTR"/>
</dbReference>
<evidence type="ECO:0000256" key="3">
    <source>
        <dbReference type="ARBA" id="ARBA00022737"/>
    </source>
</evidence>
<dbReference type="FunFam" id="2.10.25.10:FF:000230">
    <property type="entry name" value="Delta-like protein"/>
    <property type="match status" value="1"/>
</dbReference>
<dbReference type="GO" id="GO:0042063">
    <property type="term" value="P:gliogenesis"/>
    <property type="evidence" value="ECO:0007669"/>
    <property type="project" value="UniProtKB-ARBA"/>
</dbReference>
<dbReference type="Proteomes" id="UP000085678">
    <property type="component" value="Unplaced"/>
</dbReference>
<comment type="caution">
    <text evidence="7">Lacks conserved residue(s) required for the propagation of feature annotation.</text>
</comment>
<dbReference type="PROSITE" id="PS50287">
    <property type="entry name" value="SRCR_2"/>
    <property type="match status" value="2"/>
</dbReference>
<dbReference type="PROSITE" id="PS50026">
    <property type="entry name" value="EGF_3"/>
    <property type="match status" value="1"/>
</dbReference>
<dbReference type="Gene3D" id="2.10.25.10">
    <property type="entry name" value="Laminin"/>
    <property type="match status" value="1"/>
</dbReference>
<dbReference type="GO" id="GO:0000902">
    <property type="term" value="P:cell morphogenesis"/>
    <property type="evidence" value="ECO:0007669"/>
    <property type="project" value="UniProtKB-ARBA"/>
</dbReference>
<evidence type="ECO:0000313" key="12">
    <source>
        <dbReference type="RefSeq" id="XP_013379727.1"/>
    </source>
</evidence>
<dbReference type="CDD" id="cd00054">
    <property type="entry name" value="EGF_CA"/>
    <property type="match status" value="1"/>
</dbReference>
<proteinExistence type="predicted"/>
<organism evidence="11 12">
    <name type="scientific">Lingula anatina</name>
    <name type="common">Brachiopod</name>
    <name type="synonym">Lingula unguis</name>
    <dbReference type="NCBI Taxonomy" id="7574"/>
    <lineage>
        <taxon>Eukaryota</taxon>
        <taxon>Metazoa</taxon>
        <taxon>Spiralia</taxon>
        <taxon>Lophotrochozoa</taxon>
        <taxon>Brachiopoda</taxon>
        <taxon>Linguliformea</taxon>
        <taxon>Lingulata</taxon>
        <taxon>Lingulida</taxon>
        <taxon>Linguloidea</taxon>
        <taxon>Lingulidae</taxon>
        <taxon>Lingula</taxon>
    </lineage>
</organism>
<keyword evidence="3" id="KW-0677">Repeat</keyword>
<feature type="domain" description="SRCR" evidence="10">
    <location>
        <begin position="24"/>
        <end position="138"/>
    </location>
</feature>
<evidence type="ECO:0000256" key="7">
    <source>
        <dbReference type="PROSITE-ProRule" id="PRU00196"/>
    </source>
</evidence>
<dbReference type="SUPFAM" id="SSF56487">
    <property type="entry name" value="SRCR-like"/>
    <property type="match status" value="2"/>
</dbReference>
<dbReference type="Pfam" id="PF00008">
    <property type="entry name" value="EGF"/>
    <property type="match status" value="1"/>
</dbReference>
<dbReference type="SMART" id="SM00181">
    <property type="entry name" value="EGF"/>
    <property type="match status" value="1"/>
</dbReference>
<dbReference type="AlphaFoldDB" id="A0A1S3H1B2"/>
<accession>A0A1S3H1B2</accession>
<feature type="chain" id="PRO_5010237312" evidence="8">
    <location>
        <begin position="19"/>
        <end position="323"/>
    </location>
</feature>
<evidence type="ECO:0000256" key="8">
    <source>
        <dbReference type="SAM" id="SignalP"/>
    </source>
</evidence>
<keyword evidence="1 6" id="KW-0245">EGF-like domain</keyword>
<dbReference type="PROSITE" id="PS00022">
    <property type="entry name" value="EGF_1"/>
    <property type="match status" value="1"/>
</dbReference>
<keyword evidence="4 7" id="KW-1015">Disulfide bond</keyword>
<dbReference type="InterPro" id="IPR000742">
    <property type="entry name" value="EGF"/>
</dbReference>
<dbReference type="KEGG" id="lak:106151166"/>
<evidence type="ECO:0000256" key="1">
    <source>
        <dbReference type="ARBA" id="ARBA00022536"/>
    </source>
</evidence>
<sequence length="323" mass="34147">MFSLQFAVVVLVLFGAKAQKNGDVRLIDVVQGYEAGVATGPSGVVQGYFNGRWGFICDDMFTGNSVYGNGGPIVVCRQLGYPTETPVHRTTTVHGAGAKMVFDNVKCKGTENNIFECGFYIATPHNCKDNEAAYVECGKTCVNPPCQTGGGPTEGVSGGHVNGDVRLIETLQGHAAGVATGPEGVVQGYFNGRWGYICDDWFVGQGVSGNGGPKVVCRMLGYPTANPVHHSVSVYGAGRDMIFDNVRCKGTESRIFECGYFIASSRNCKDNEASYVKCEATCGSSPCQNGGSCLAIGNNEYSCTCPTGFHGTDCEIHANEVIG</sequence>
<evidence type="ECO:0000259" key="10">
    <source>
        <dbReference type="PROSITE" id="PS50287"/>
    </source>
</evidence>
<feature type="domain" description="SRCR" evidence="10">
    <location>
        <begin position="165"/>
        <end position="279"/>
    </location>
</feature>
<feature type="disulfide bond" evidence="7">
    <location>
        <begin position="248"/>
        <end position="258"/>
    </location>
</feature>
<dbReference type="InterPro" id="IPR036772">
    <property type="entry name" value="SRCR-like_dom_sf"/>
</dbReference>